<evidence type="ECO:0000256" key="5">
    <source>
        <dbReference type="ARBA" id="ARBA00022989"/>
    </source>
</evidence>
<evidence type="ECO:0000256" key="7">
    <source>
        <dbReference type="SAM" id="Phobius"/>
    </source>
</evidence>
<evidence type="ECO:0000256" key="1">
    <source>
        <dbReference type="ARBA" id="ARBA00004651"/>
    </source>
</evidence>
<evidence type="ECO:0000259" key="8">
    <source>
        <dbReference type="Pfam" id="PF02308"/>
    </source>
</evidence>
<dbReference type="Pfam" id="PF02308">
    <property type="entry name" value="MgtC"/>
    <property type="match status" value="1"/>
</dbReference>
<dbReference type="RefSeq" id="WP_272163538.1">
    <property type="nucleotide sequence ID" value="NZ_CP116507.1"/>
</dbReference>
<dbReference type="InterPro" id="IPR049177">
    <property type="entry name" value="MgtC_SapB_SrpB_YhiD_N"/>
</dbReference>
<feature type="transmembrane region" description="Helical" evidence="7">
    <location>
        <begin position="81"/>
        <end position="99"/>
    </location>
</feature>
<protein>
    <submittedName>
        <fullName evidence="9">MgtC/SapB family protein</fullName>
    </submittedName>
</protein>
<comment type="similarity">
    <text evidence="2">Belongs to the MgtC/SapB family.</text>
</comment>
<dbReference type="EMBL" id="CP116507">
    <property type="protein sequence ID" value="WCG23169.1"/>
    <property type="molecule type" value="Genomic_DNA"/>
</dbReference>
<evidence type="ECO:0000256" key="3">
    <source>
        <dbReference type="ARBA" id="ARBA00022475"/>
    </source>
</evidence>
<comment type="subcellular location">
    <subcellularLocation>
        <location evidence="1">Cell membrane</location>
        <topology evidence="1">Multi-pass membrane protein</topology>
    </subcellularLocation>
</comment>
<dbReference type="InterPro" id="IPR003416">
    <property type="entry name" value="MgtC/SapB/SrpB/YhiD_fam"/>
</dbReference>
<keyword evidence="4 7" id="KW-0812">Transmembrane</keyword>
<feature type="domain" description="MgtC/SapB/SrpB/YhiD N-terminal" evidence="8">
    <location>
        <begin position="13"/>
        <end position="148"/>
    </location>
</feature>
<evidence type="ECO:0000256" key="2">
    <source>
        <dbReference type="ARBA" id="ARBA00009298"/>
    </source>
</evidence>
<feature type="transmembrane region" description="Helical" evidence="7">
    <location>
        <begin position="6"/>
        <end position="26"/>
    </location>
</feature>
<keyword evidence="3" id="KW-1003">Cell membrane</keyword>
<dbReference type="PANTHER" id="PTHR33778:SF1">
    <property type="entry name" value="MAGNESIUM TRANSPORTER YHID-RELATED"/>
    <property type="match status" value="1"/>
</dbReference>
<keyword evidence="6 7" id="KW-0472">Membrane</keyword>
<feature type="transmembrane region" description="Helical" evidence="7">
    <location>
        <begin position="38"/>
        <end position="61"/>
    </location>
</feature>
<dbReference type="AlphaFoldDB" id="A0AAE9XF46"/>
<proteinExistence type="inferred from homology"/>
<dbReference type="PANTHER" id="PTHR33778">
    <property type="entry name" value="PROTEIN MGTC"/>
    <property type="match status" value="1"/>
</dbReference>
<evidence type="ECO:0000256" key="4">
    <source>
        <dbReference type="ARBA" id="ARBA00022692"/>
    </source>
</evidence>
<keyword evidence="5 7" id="KW-1133">Transmembrane helix</keyword>
<gene>
    <name evidence="9" type="ORF">PML95_02715</name>
</gene>
<dbReference type="Proteomes" id="UP001179600">
    <property type="component" value="Chromosome"/>
</dbReference>
<evidence type="ECO:0000256" key="6">
    <source>
        <dbReference type="ARBA" id="ARBA00023136"/>
    </source>
</evidence>
<evidence type="ECO:0000313" key="10">
    <source>
        <dbReference type="Proteomes" id="UP001179600"/>
    </source>
</evidence>
<evidence type="ECO:0000313" key="9">
    <source>
        <dbReference type="EMBL" id="WCG23169.1"/>
    </source>
</evidence>
<organism evidence="9 10">
    <name type="scientific">Vagococcus lutrae</name>
    <dbReference type="NCBI Taxonomy" id="81947"/>
    <lineage>
        <taxon>Bacteria</taxon>
        <taxon>Bacillati</taxon>
        <taxon>Bacillota</taxon>
        <taxon>Bacilli</taxon>
        <taxon>Lactobacillales</taxon>
        <taxon>Enterococcaceae</taxon>
        <taxon>Vagococcus</taxon>
    </lineage>
</organism>
<accession>A0AAE9XF46</accession>
<sequence>MADLTLGEIVIRLILSTAFGGVVGFERQYKNRPAGMRTHILVCIGATIIALIQSEIAVNALNLAIEYPKLTGVLRADEARLIAQVVSGIGFLGAGTIIVTKQSVMGLTTAASLWACAGLGIATGMGYYQIAVAGFAAIMFSLTLVKRIIKVPKLKKLEVQYVHRVETKEFLNAYFEKHAIEIEDVVFDVYTVRDKKIYKNVFTIDLPRELTYADVIEELSMHPNMMKVRMVALAE</sequence>
<name>A0AAE9XF46_9ENTE</name>
<dbReference type="GO" id="GO:0005886">
    <property type="term" value="C:plasma membrane"/>
    <property type="evidence" value="ECO:0007669"/>
    <property type="project" value="UniProtKB-SubCell"/>
</dbReference>
<reference evidence="9" key="1">
    <citation type="submission" date="2023-01" db="EMBL/GenBank/DDBJ databases">
        <title>Oxazolidinone resistance genes in florfenicol resistant enterococci from beef cattle and veal calves at slaughter.</title>
        <authorList>
            <person name="Biggel M."/>
        </authorList>
    </citation>
    <scope>NUCLEOTIDE SEQUENCE</scope>
    <source>
        <strain evidence="9">K204-1</strain>
    </source>
</reference>
<dbReference type="PRINTS" id="PR01837">
    <property type="entry name" value="MGTCSAPBPROT"/>
</dbReference>